<evidence type="ECO:0000256" key="1">
    <source>
        <dbReference type="SAM" id="MobiDB-lite"/>
    </source>
</evidence>
<gene>
    <name evidence="2" type="ORF">CP500_014205</name>
</gene>
<comment type="caution">
    <text evidence="2">The sequence shown here is derived from an EMBL/GenBank/DDBJ whole genome shotgun (WGS) entry which is preliminary data.</text>
</comment>
<name>A0A2G4EZ66_9CYAN</name>
<dbReference type="EMBL" id="NXIB02000077">
    <property type="protein sequence ID" value="PHX54814.1"/>
    <property type="molecule type" value="Genomic_DNA"/>
</dbReference>
<keyword evidence="3" id="KW-1185">Reference proteome</keyword>
<evidence type="ECO:0000313" key="2">
    <source>
        <dbReference type="EMBL" id="PHX54814.1"/>
    </source>
</evidence>
<dbReference type="OrthoDB" id="517878at2"/>
<accession>A0A2G4EZ66</accession>
<dbReference type="AlphaFoldDB" id="A0A2G4EZ66"/>
<sequence length="64" mass="7416">MSTENQARSLMMRHHHLVKNRQQSMLNRTATEVGMEDPTYWGHIQGKPQPSLKDSYDRSNATMS</sequence>
<protein>
    <submittedName>
        <fullName evidence="2">Uncharacterized protein</fullName>
    </submittedName>
</protein>
<feature type="region of interest" description="Disordered" evidence="1">
    <location>
        <begin position="37"/>
        <end position="64"/>
    </location>
</feature>
<proteinExistence type="predicted"/>
<evidence type="ECO:0000313" key="3">
    <source>
        <dbReference type="Proteomes" id="UP000226442"/>
    </source>
</evidence>
<dbReference type="RefSeq" id="WP_096829170.1">
    <property type="nucleotide sequence ID" value="NZ_NXIB02000077.1"/>
</dbReference>
<reference evidence="2" key="1">
    <citation type="submission" date="2017-10" db="EMBL/GenBank/DDBJ databases">
        <title>Draft genome sequence of the planktic cyanobacteria Tychonema bourrellyi isolated from alpine lentic freshwater.</title>
        <authorList>
            <person name="Tett A."/>
            <person name="Armanini F."/>
            <person name="Asnicar F."/>
            <person name="Boscaini A."/>
            <person name="Pasolli E."/>
            <person name="Zolfo M."/>
            <person name="Donati C."/>
            <person name="Salmaso N."/>
            <person name="Segata N."/>
        </authorList>
    </citation>
    <scope>NUCLEOTIDE SEQUENCE</scope>
    <source>
        <strain evidence="2">FEM_GT703</strain>
    </source>
</reference>
<dbReference type="Proteomes" id="UP000226442">
    <property type="component" value="Unassembled WGS sequence"/>
</dbReference>
<organism evidence="2 3">
    <name type="scientific">Tychonema bourrellyi FEM_GT703</name>
    <dbReference type="NCBI Taxonomy" id="2040638"/>
    <lineage>
        <taxon>Bacteria</taxon>
        <taxon>Bacillati</taxon>
        <taxon>Cyanobacteriota</taxon>
        <taxon>Cyanophyceae</taxon>
        <taxon>Oscillatoriophycideae</taxon>
        <taxon>Oscillatoriales</taxon>
        <taxon>Microcoleaceae</taxon>
        <taxon>Tychonema</taxon>
    </lineage>
</organism>